<dbReference type="Proteomes" id="UP000095657">
    <property type="component" value="Unassembled WGS sequence"/>
</dbReference>
<gene>
    <name evidence="1" type="ORF">ERS852494_00738</name>
</gene>
<evidence type="ECO:0000313" key="2">
    <source>
        <dbReference type="Proteomes" id="UP000095657"/>
    </source>
</evidence>
<protein>
    <submittedName>
        <fullName evidence="1">Uncharacterized protein</fullName>
    </submittedName>
</protein>
<dbReference type="EMBL" id="CZAI01000002">
    <property type="protein sequence ID" value="CUO79311.1"/>
    <property type="molecule type" value="Genomic_DNA"/>
</dbReference>
<proteinExistence type="predicted"/>
<name>A0A174HYL3_9BACE</name>
<accession>A0A174HYL3</accession>
<reference evidence="1 2" key="1">
    <citation type="submission" date="2015-09" db="EMBL/GenBank/DDBJ databases">
        <authorList>
            <consortium name="Pathogen Informatics"/>
        </authorList>
    </citation>
    <scope>NUCLEOTIDE SEQUENCE [LARGE SCALE GENOMIC DNA]</scope>
    <source>
        <strain evidence="1 2">2789STDY5834880</strain>
    </source>
</reference>
<dbReference type="STRING" id="47678.ERS852494_00738"/>
<evidence type="ECO:0000313" key="1">
    <source>
        <dbReference type="EMBL" id="CUO79311.1"/>
    </source>
</evidence>
<sequence>MAVWDLFANFASFLKRYNINNAEKQNEHIINDNRNSEQ</sequence>
<dbReference type="AlphaFoldDB" id="A0A174HYL3"/>
<organism evidence="1 2">
    <name type="scientific">Bacteroides caccae</name>
    <dbReference type="NCBI Taxonomy" id="47678"/>
    <lineage>
        <taxon>Bacteria</taxon>
        <taxon>Pseudomonadati</taxon>
        <taxon>Bacteroidota</taxon>
        <taxon>Bacteroidia</taxon>
        <taxon>Bacteroidales</taxon>
        <taxon>Bacteroidaceae</taxon>
        <taxon>Bacteroides</taxon>
    </lineage>
</organism>